<dbReference type="OrthoDB" id="1270026at2"/>
<dbReference type="KEGG" id="falb:HYN59_07940"/>
<dbReference type="EMBL" id="CP029186">
    <property type="protein sequence ID" value="AWH85061.1"/>
    <property type="molecule type" value="Genomic_DNA"/>
</dbReference>
<keyword evidence="1" id="KW-0732">Signal</keyword>
<organism evidence="3 4">
    <name type="scientific">Flavobacterium album</name>
    <dbReference type="NCBI Taxonomy" id="2175091"/>
    <lineage>
        <taxon>Bacteria</taxon>
        <taxon>Pseudomonadati</taxon>
        <taxon>Bacteroidota</taxon>
        <taxon>Flavobacteriia</taxon>
        <taxon>Flavobacteriales</taxon>
        <taxon>Flavobacteriaceae</taxon>
        <taxon>Flavobacterium</taxon>
    </lineage>
</organism>
<evidence type="ECO:0000313" key="3">
    <source>
        <dbReference type="EMBL" id="AWH85061.1"/>
    </source>
</evidence>
<evidence type="ECO:0000256" key="1">
    <source>
        <dbReference type="ARBA" id="ARBA00022729"/>
    </source>
</evidence>
<protein>
    <recommendedName>
        <fullName evidence="2">Secretion system C-terminal sorting domain-containing protein</fullName>
    </recommendedName>
</protein>
<evidence type="ECO:0000313" key="4">
    <source>
        <dbReference type="Proteomes" id="UP000244929"/>
    </source>
</evidence>
<gene>
    <name evidence="3" type="ORF">HYN59_07940</name>
</gene>
<accession>A0A2S1QXU1</accession>
<dbReference type="Pfam" id="PF18962">
    <property type="entry name" value="Por_Secre_tail"/>
    <property type="match status" value="1"/>
</dbReference>
<dbReference type="Proteomes" id="UP000244929">
    <property type="component" value="Chromosome"/>
</dbReference>
<dbReference type="InterPro" id="IPR026444">
    <property type="entry name" value="Secre_tail"/>
</dbReference>
<reference evidence="3 4" key="1">
    <citation type="submission" date="2018-04" db="EMBL/GenBank/DDBJ databases">
        <title>Genome sequencing of Flavobacterium sp. HYN0059.</title>
        <authorList>
            <person name="Yi H."/>
            <person name="Baek C."/>
        </authorList>
    </citation>
    <scope>NUCLEOTIDE SEQUENCE [LARGE SCALE GENOMIC DNA]</scope>
    <source>
        <strain evidence="3 4">HYN0059</strain>
    </source>
</reference>
<sequence length="173" mass="18925">MCYKYYSLSNFVTFFYIFEAKVKKMNKLIILLLFPAVSGFSQTSVGSINSGSNASNTFSGSVGVIYVVPENPDRISSGTLGAVTQIVLDALDTNDFIVAEGITYYPNPVQDYLTFEAKGEINLSEMQIRDAKGSKITIAPANGNRIDLSSLTTGIYFMSFPNTNIKPVKIVKN</sequence>
<dbReference type="NCBIfam" id="TIGR04183">
    <property type="entry name" value="Por_Secre_tail"/>
    <property type="match status" value="1"/>
</dbReference>
<feature type="domain" description="Secretion system C-terminal sorting" evidence="2">
    <location>
        <begin position="105"/>
        <end position="166"/>
    </location>
</feature>
<keyword evidence="4" id="KW-1185">Reference proteome</keyword>
<proteinExistence type="predicted"/>
<dbReference type="AlphaFoldDB" id="A0A2S1QXU1"/>
<evidence type="ECO:0000259" key="2">
    <source>
        <dbReference type="Pfam" id="PF18962"/>
    </source>
</evidence>
<name>A0A2S1QXU1_9FLAO</name>